<accession>A0A5N6IJ19</accession>
<accession>A0A5N7CYK6</accession>
<sequence length="486" mass="55196">MDRPRRIDDLADELISHILSFILGSEPSSNDTSPTNSHVSDMPNGSSISAHGETSDLDRFRLVCTRFRRIATPWKFPRFVLRFSRDGFRRLEDLLDMQLACHVRSFTYMVRPFYQGSDWSPVLKAVESQNLAISQVHKSRREDQEYIITGGHDMLLLRRAISAFSSLQQIKLLRLQDGADEQLLDYIREQSSAETVYLDWEPACTRAVTSLATSLLESNCSAIRFVGPQISPESAAKLAQTPSLTLSTLGARLTSLDVTFHSSKDMTSSIKSVSSVFHDFFLSAKNLTSIKLGFRANVPLDLSLELIFHRLQWKRLRTLSIQGWRLDSEEVISLIRRHRRQLRDIALADVYLRNGGRWRDILSVLHDEMDQVECIYLRDIDYADHLDSDSPDTNGHASTSSTSVLSVVPEPTLALPPYRTSFTADYPPFSPCGSTRRSFSETTLERLRALTVDDLGDNGVSVRREQGLLWEAWVLSSPRNMLRQRQ</sequence>
<dbReference type="OrthoDB" id="4179303at2759"/>
<dbReference type="GeneID" id="43675852"/>
<dbReference type="EMBL" id="ML736837">
    <property type="protein sequence ID" value="KAE8399275.1"/>
    <property type="molecule type" value="Genomic_DNA"/>
</dbReference>
<proteinExistence type="predicted"/>
<feature type="compositionally biased region" description="Polar residues" evidence="1">
    <location>
        <begin position="26"/>
        <end position="49"/>
    </location>
</feature>
<keyword evidence="3" id="KW-1185">Reference proteome</keyword>
<dbReference type="RefSeq" id="XP_031936594.1">
    <property type="nucleotide sequence ID" value="XM_032091161.1"/>
</dbReference>
<evidence type="ECO:0000313" key="2">
    <source>
        <dbReference type="EMBL" id="KAE8399275.1"/>
    </source>
</evidence>
<dbReference type="Proteomes" id="UP000325579">
    <property type="component" value="Unassembled WGS sequence"/>
</dbReference>
<organism evidence="2 3">
    <name type="scientific">Aspergillus pseudonomiae</name>
    <dbReference type="NCBI Taxonomy" id="1506151"/>
    <lineage>
        <taxon>Eukaryota</taxon>
        <taxon>Fungi</taxon>
        <taxon>Dikarya</taxon>
        <taxon>Ascomycota</taxon>
        <taxon>Pezizomycotina</taxon>
        <taxon>Eurotiomycetes</taxon>
        <taxon>Eurotiomycetidae</taxon>
        <taxon>Eurotiales</taxon>
        <taxon>Aspergillaceae</taxon>
        <taxon>Aspergillus</taxon>
        <taxon>Aspergillus subgen. Circumdati</taxon>
    </lineage>
</organism>
<dbReference type="InterPro" id="IPR032675">
    <property type="entry name" value="LRR_dom_sf"/>
</dbReference>
<reference evidence="2 3" key="1">
    <citation type="submission" date="2019-04" db="EMBL/GenBank/DDBJ databases">
        <authorList>
            <consortium name="DOE Joint Genome Institute"/>
            <person name="Mondo S."/>
            <person name="Kjaerbolling I."/>
            <person name="Vesth T."/>
            <person name="Frisvad J.C."/>
            <person name="Nybo J.L."/>
            <person name="Theobald S."/>
            <person name="Kildgaard S."/>
            <person name="Isbrandt T."/>
            <person name="Kuo A."/>
            <person name="Sato A."/>
            <person name="Lyhne E.K."/>
            <person name="Kogle M.E."/>
            <person name="Wiebenga A."/>
            <person name="Kun R.S."/>
            <person name="Lubbers R.J."/>
            <person name="Makela M.R."/>
            <person name="Barry K."/>
            <person name="Chovatia M."/>
            <person name="Clum A."/>
            <person name="Daum C."/>
            <person name="Haridas S."/>
            <person name="He G."/>
            <person name="LaButti K."/>
            <person name="Lipzen A."/>
            <person name="Riley R."/>
            <person name="Salamov A."/>
            <person name="Simmons B.A."/>
            <person name="Magnuson J.K."/>
            <person name="Henrissat B."/>
            <person name="Mortensen U.H."/>
            <person name="Larsen T.O."/>
            <person name="Devries R.P."/>
            <person name="Grigoriev I.V."/>
            <person name="Machida M."/>
            <person name="Baker S.E."/>
            <person name="Andersen M.R."/>
            <person name="Cantor M.N."/>
            <person name="Hua S.X."/>
        </authorList>
    </citation>
    <scope>NUCLEOTIDE SEQUENCE [LARGE SCALE GENOMIC DNA]</scope>
    <source>
        <strain evidence="2 3">CBS 119388</strain>
    </source>
</reference>
<dbReference type="AlphaFoldDB" id="A0A5N6IJ19"/>
<dbReference type="Gene3D" id="3.80.10.10">
    <property type="entry name" value="Ribonuclease Inhibitor"/>
    <property type="match status" value="1"/>
</dbReference>
<evidence type="ECO:0000313" key="3">
    <source>
        <dbReference type="Proteomes" id="UP000325579"/>
    </source>
</evidence>
<name>A0A5N6IJ19_9EURO</name>
<gene>
    <name evidence="2" type="ORF">BDV37DRAFT_7449</name>
</gene>
<evidence type="ECO:0000256" key="1">
    <source>
        <dbReference type="SAM" id="MobiDB-lite"/>
    </source>
</evidence>
<protein>
    <submittedName>
        <fullName evidence="2">Uncharacterized protein</fullName>
    </submittedName>
</protein>
<feature type="region of interest" description="Disordered" evidence="1">
    <location>
        <begin position="26"/>
        <end position="51"/>
    </location>
</feature>